<keyword evidence="9" id="KW-1185">Reference proteome</keyword>
<dbReference type="GO" id="GO:0020037">
    <property type="term" value="F:heme binding"/>
    <property type="evidence" value="ECO:0007669"/>
    <property type="project" value="InterPro"/>
</dbReference>
<keyword evidence="7" id="KW-0472">Membrane</keyword>
<keyword evidence="7" id="KW-1133">Transmembrane helix</keyword>
<keyword evidence="7" id="KW-0812">Transmembrane</keyword>
<dbReference type="GO" id="GO:0004497">
    <property type="term" value="F:monooxygenase activity"/>
    <property type="evidence" value="ECO:0007669"/>
    <property type="project" value="InterPro"/>
</dbReference>
<dbReference type="Proteomes" id="UP001215598">
    <property type="component" value="Unassembled WGS sequence"/>
</dbReference>
<evidence type="ECO:0000256" key="1">
    <source>
        <dbReference type="ARBA" id="ARBA00001971"/>
    </source>
</evidence>
<organism evidence="8 9">
    <name type="scientific">Mycena metata</name>
    <dbReference type="NCBI Taxonomy" id="1033252"/>
    <lineage>
        <taxon>Eukaryota</taxon>
        <taxon>Fungi</taxon>
        <taxon>Dikarya</taxon>
        <taxon>Basidiomycota</taxon>
        <taxon>Agaricomycotina</taxon>
        <taxon>Agaricomycetes</taxon>
        <taxon>Agaricomycetidae</taxon>
        <taxon>Agaricales</taxon>
        <taxon>Marasmiineae</taxon>
        <taxon>Mycenaceae</taxon>
        <taxon>Mycena</taxon>
    </lineage>
</organism>
<feature type="transmembrane region" description="Helical" evidence="7">
    <location>
        <begin position="12"/>
        <end position="32"/>
    </location>
</feature>
<dbReference type="InterPro" id="IPR002403">
    <property type="entry name" value="Cyt_P450_E_grp-IV"/>
</dbReference>
<evidence type="ECO:0000256" key="7">
    <source>
        <dbReference type="SAM" id="Phobius"/>
    </source>
</evidence>
<dbReference type="PRINTS" id="PR00465">
    <property type="entry name" value="EP450IV"/>
</dbReference>
<dbReference type="EMBL" id="JARKIB010000113">
    <property type="protein sequence ID" value="KAJ7738173.1"/>
    <property type="molecule type" value="Genomic_DNA"/>
</dbReference>
<comment type="cofactor">
    <cofactor evidence="1 6">
        <name>heme</name>
        <dbReference type="ChEBI" id="CHEBI:30413"/>
    </cofactor>
</comment>
<gene>
    <name evidence="8" type="ORF">B0H16DRAFT_1571068</name>
</gene>
<evidence type="ECO:0000256" key="5">
    <source>
        <dbReference type="ARBA" id="ARBA00023004"/>
    </source>
</evidence>
<comment type="caution">
    <text evidence="8">The sequence shown here is derived from an EMBL/GenBank/DDBJ whole genome shotgun (WGS) entry which is preliminary data.</text>
</comment>
<feature type="binding site" description="axial binding residue" evidence="6">
    <location>
        <position position="438"/>
    </location>
    <ligand>
        <name>heme</name>
        <dbReference type="ChEBI" id="CHEBI:30413"/>
    </ligand>
    <ligandPart>
        <name>Fe</name>
        <dbReference type="ChEBI" id="CHEBI:18248"/>
    </ligandPart>
</feature>
<dbReference type="GO" id="GO:0005506">
    <property type="term" value="F:iron ion binding"/>
    <property type="evidence" value="ECO:0007669"/>
    <property type="project" value="InterPro"/>
</dbReference>
<keyword evidence="5 6" id="KW-0408">Iron</keyword>
<accession>A0AAD7I9M1</accession>
<keyword evidence="3 6" id="KW-0349">Heme</keyword>
<reference evidence="8" key="1">
    <citation type="submission" date="2023-03" db="EMBL/GenBank/DDBJ databases">
        <title>Massive genome expansion in bonnet fungi (Mycena s.s.) driven by repeated elements and novel gene families across ecological guilds.</title>
        <authorList>
            <consortium name="Lawrence Berkeley National Laboratory"/>
            <person name="Harder C.B."/>
            <person name="Miyauchi S."/>
            <person name="Viragh M."/>
            <person name="Kuo A."/>
            <person name="Thoen E."/>
            <person name="Andreopoulos B."/>
            <person name="Lu D."/>
            <person name="Skrede I."/>
            <person name="Drula E."/>
            <person name="Henrissat B."/>
            <person name="Morin E."/>
            <person name="Kohler A."/>
            <person name="Barry K."/>
            <person name="LaButti K."/>
            <person name="Morin E."/>
            <person name="Salamov A."/>
            <person name="Lipzen A."/>
            <person name="Mereny Z."/>
            <person name="Hegedus B."/>
            <person name="Baldrian P."/>
            <person name="Stursova M."/>
            <person name="Weitz H."/>
            <person name="Taylor A."/>
            <person name="Grigoriev I.V."/>
            <person name="Nagy L.G."/>
            <person name="Martin F."/>
            <person name="Kauserud H."/>
        </authorList>
    </citation>
    <scope>NUCLEOTIDE SEQUENCE</scope>
    <source>
        <strain evidence="8">CBHHK182m</strain>
    </source>
</reference>
<evidence type="ECO:0000313" key="9">
    <source>
        <dbReference type="Proteomes" id="UP001215598"/>
    </source>
</evidence>
<dbReference type="Pfam" id="PF00067">
    <property type="entry name" value="p450"/>
    <property type="match status" value="1"/>
</dbReference>
<evidence type="ECO:0000256" key="6">
    <source>
        <dbReference type="PIRSR" id="PIRSR602403-1"/>
    </source>
</evidence>
<name>A0AAD7I9M1_9AGAR</name>
<dbReference type="GO" id="GO:0016705">
    <property type="term" value="F:oxidoreductase activity, acting on paired donors, with incorporation or reduction of molecular oxygen"/>
    <property type="evidence" value="ECO:0007669"/>
    <property type="project" value="InterPro"/>
</dbReference>
<evidence type="ECO:0000256" key="2">
    <source>
        <dbReference type="ARBA" id="ARBA00010617"/>
    </source>
</evidence>
<proteinExistence type="inferred from homology"/>
<protein>
    <submittedName>
        <fullName evidence="8">Cytochrome P450</fullName>
    </submittedName>
</protein>
<dbReference type="InterPro" id="IPR001128">
    <property type="entry name" value="Cyt_P450"/>
</dbReference>
<dbReference type="InterPro" id="IPR050529">
    <property type="entry name" value="CYP450_sterol_14alpha_dmase"/>
</dbReference>
<keyword evidence="4 6" id="KW-0479">Metal-binding</keyword>
<evidence type="ECO:0000313" key="8">
    <source>
        <dbReference type="EMBL" id="KAJ7738173.1"/>
    </source>
</evidence>
<dbReference type="InterPro" id="IPR036396">
    <property type="entry name" value="Cyt_P450_sf"/>
</dbReference>
<dbReference type="SUPFAM" id="SSF48264">
    <property type="entry name" value="Cytochrome P450"/>
    <property type="match status" value="1"/>
</dbReference>
<dbReference type="PANTHER" id="PTHR24304:SF2">
    <property type="entry name" value="24-HYDROXYCHOLESTEROL 7-ALPHA-HYDROXYLASE"/>
    <property type="match status" value="1"/>
</dbReference>
<evidence type="ECO:0000256" key="3">
    <source>
        <dbReference type="ARBA" id="ARBA00022617"/>
    </source>
</evidence>
<dbReference type="Gene3D" id="1.10.630.10">
    <property type="entry name" value="Cytochrome P450"/>
    <property type="match status" value="1"/>
</dbReference>
<comment type="similarity">
    <text evidence="2">Belongs to the cytochrome P450 family.</text>
</comment>
<evidence type="ECO:0000256" key="4">
    <source>
        <dbReference type="ARBA" id="ARBA00022723"/>
    </source>
</evidence>
<sequence>MSSLIANAYASHGMVAIAITLTMGALWTSYLYRLWFKGTQSHDNTHELRGLWIMDGWFFFTKRHDFMIDTFRRIHRKVFRFRVLQHRVLAASGAAARKAFLTEKGLSLDEGYKILLGGGPDLADINIETDEEGHFVRRLLSITTKDRLQDVLPSFVGDISKLMATWGSNGSIDPFHEIYKLVFQMTVRMSTCAEIAGDPTAVAKLADLYWLLEQGLTPAGVLLPWFPSPARKAREKATAGLFGMLYSYVERRRHAKVPSDDAFDVLISKGTPTPEIVGFVLRTIFAGVLNTGMNAAWALLYVNMDPEWKAKATTEIRRLLDKHCANSTDPLHVRLAAIPFAAWEDELPAFDAVIRETLRLVMGGVVLRRNLLPGHLSVGEASLARGEFLAYPLADVHLDPDVYPDPLRFDPGRYAAGREEDKRAPFGYLGWGAGRHPCVGKKTAELEIKLVLAMFLTGYEYQLVDQLGQPLRTVPPVNRNDIHMPRPLKPCKITFSRTEKK</sequence>
<dbReference type="PANTHER" id="PTHR24304">
    <property type="entry name" value="CYTOCHROME P450 FAMILY 7"/>
    <property type="match status" value="1"/>
</dbReference>
<dbReference type="AlphaFoldDB" id="A0AAD7I9M1"/>